<dbReference type="Proteomes" id="UP000054166">
    <property type="component" value="Unassembled WGS sequence"/>
</dbReference>
<dbReference type="HOGENOM" id="CLU_2942630_0_0_1"/>
<accession>A0A0C3EW80</accession>
<dbReference type="InParanoid" id="A0A0C3EW80"/>
<keyword evidence="2" id="KW-1185">Reference proteome</keyword>
<protein>
    <submittedName>
        <fullName evidence="1">Uncharacterized protein</fullName>
    </submittedName>
</protein>
<reference evidence="2" key="2">
    <citation type="submission" date="2015-01" db="EMBL/GenBank/DDBJ databases">
        <title>Evolutionary Origins and Diversification of the Mycorrhizal Mutualists.</title>
        <authorList>
            <consortium name="DOE Joint Genome Institute"/>
            <consortium name="Mycorrhizal Genomics Consortium"/>
            <person name="Kohler A."/>
            <person name="Kuo A."/>
            <person name="Nagy L.G."/>
            <person name="Floudas D."/>
            <person name="Copeland A."/>
            <person name="Barry K.W."/>
            <person name="Cichocki N."/>
            <person name="Veneault-Fourrey C."/>
            <person name="LaButti K."/>
            <person name="Lindquist E.A."/>
            <person name="Lipzen A."/>
            <person name="Lundell T."/>
            <person name="Morin E."/>
            <person name="Murat C."/>
            <person name="Riley R."/>
            <person name="Ohm R."/>
            <person name="Sun H."/>
            <person name="Tunlid A."/>
            <person name="Henrissat B."/>
            <person name="Grigoriev I.V."/>
            <person name="Hibbett D.S."/>
            <person name="Martin F."/>
        </authorList>
    </citation>
    <scope>NUCLEOTIDE SEQUENCE [LARGE SCALE GENOMIC DNA]</scope>
    <source>
        <strain evidence="2">F 1598</strain>
    </source>
</reference>
<name>A0A0C3EW80_PILCF</name>
<gene>
    <name evidence="1" type="ORF">PILCRDRAFT_636777</name>
</gene>
<dbReference type="EMBL" id="KN833031">
    <property type="protein sequence ID" value="KIM76775.1"/>
    <property type="molecule type" value="Genomic_DNA"/>
</dbReference>
<evidence type="ECO:0000313" key="2">
    <source>
        <dbReference type="Proteomes" id="UP000054166"/>
    </source>
</evidence>
<dbReference type="AlphaFoldDB" id="A0A0C3EW80"/>
<evidence type="ECO:0000313" key="1">
    <source>
        <dbReference type="EMBL" id="KIM76775.1"/>
    </source>
</evidence>
<proteinExistence type="predicted"/>
<sequence>MLSMSLVRQLCAHPMLISRQVLDRHPGRQIVSCYFFPTGHNLTALLRNVGGWAGNLLWPL</sequence>
<organism evidence="1 2">
    <name type="scientific">Piloderma croceum (strain F 1598)</name>
    <dbReference type="NCBI Taxonomy" id="765440"/>
    <lineage>
        <taxon>Eukaryota</taxon>
        <taxon>Fungi</taxon>
        <taxon>Dikarya</taxon>
        <taxon>Basidiomycota</taxon>
        <taxon>Agaricomycotina</taxon>
        <taxon>Agaricomycetes</taxon>
        <taxon>Agaricomycetidae</taxon>
        <taxon>Atheliales</taxon>
        <taxon>Atheliaceae</taxon>
        <taxon>Piloderma</taxon>
    </lineage>
</organism>
<reference evidence="1 2" key="1">
    <citation type="submission" date="2014-04" db="EMBL/GenBank/DDBJ databases">
        <authorList>
            <consortium name="DOE Joint Genome Institute"/>
            <person name="Kuo A."/>
            <person name="Tarkka M."/>
            <person name="Buscot F."/>
            <person name="Kohler A."/>
            <person name="Nagy L.G."/>
            <person name="Floudas D."/>
            <person name="Copeland A."/>
            <person name="Barry K.W."/>
            <person name="Cichocki N."/>
            <person name="Veneault-Fourrey C."/>
            <person name="LaButti K."/>
            <person name="Lindquist E.A."/>
            <person name="Lipzen A."/>
            <person name="Lundell T."/>
            <person name="Morin E."/>
            <person name="Murat C."/>
            <person name="Sun H."/>
            <person name="Tunlid A."/>
            <person name="Henrissat B."/>
            <person name="Grigoriev I.V."/>
            <person name="Hibbett D.S."/>
            <person name="Martin F."/>
            <person name="Nordberg H.P."/>
            <person name="Cantor M.N."/>
            <person name="Hua S.X."/>
        </authorList>
    </citation>
    <scope>NUCLEOTIDE SEQUENCE [LARGE SCALE GENOMIC DNA]</scope>
    <source>
        <strain evidence="1 2">F 1598</strain>
    </source>
</reference>